<keyword evidence="3" id="KW-1185">Reference proteome</keyword>
<feature type="region of interest" description="Disordered" evidence="1">
    <location>
        <begin position="394"/>
        <end position="416"/>
    </location>
</feature>
<evidence type="ECO:0000313" key="2">
    <source>
        <dbReference type="EMBL" id="KAJ8871479.1"/>
    </source>
</evidence>
<dbReference type="Proteomes" id="UP001159363">
    <property type="component" value="Chromosome 11"/>
</dbReference>
<accession>A0ABQ9GHK1</accession>
<dbReference type="EMBL" id="JARBHB010000012">
    <property type="protein sequence ID" value="KAJ8871479.1"/>
    <property type="molecule type" value="Genomic_DNA"/>
</dbReference>
<name>A0ABQ9GHK1_9NEOP</name>
<sequence>MPFIITQGMPDQLITQASLPFVKQDNQHTLSYNPRKLNSSVPPNTPIILSIITQYGAAPERKGVGNGISLRKYPPTNGIVRHDSHMRKSGMTRPGIDPVSPWWEASRLTAHSPWLLKIRGQLTVGWTPVGIPRPRSRSEGAIRATVTRTPSASSLLHSRRASRDAGAKERLVPDKAVSSCMIITCENPGTRRESNTVCLGEWRALCPLHHYRNLLASHQGDTGSIPGRVIPDFRMWESCRTMPLVGGYFLEDIPFHHSLSFRCCSILTSITLVGCQDLAVKSRPNLYTLKYMIVVKDTSPQLMKASGIYNGDKVCQSSNLESSEVGPAPSILQIEHKQPHLGVTIMDGDCGVRQKIRTDDLNFDVITCWWLQAADEWNCSYVDDCEEVVAIHSDNSAPEQDEGDTTNNTIDNEDSISHETKHSVRNYYGKSSNWAPVHNVCSAVVTPLESRRASSCGYYSSQPVWYALYECLQDIHGDSTPLLSQPFHKLSNGFWPRLTSFPTRPKDVL</sequence>
<comment type="caution">
    <text evidence="2">The sequence shown here is derived from an EMBL/GenBank/DDBJ whole genome shotgun (WGS) entry which is preliminary data.</text>
</comment>
<gene>
    <name evidence="2" type="ORF">PR048_027796</name>
</gene>
<reference evidence="2 3" key="1">
    <citation type="submission" date="2023-02" db="EMBL/GenBank/DDBJ databases">
        <title>LHISI_Scaffold_Assembly.</title>
        <authorList>
            <person name="Stuart O.P."/>
            <person name="Cleave R."/>
            <person name="Magrath M.J.L."/>
            <person name="Mikheyev A.S."/>
        </authorList>
    </citation>
    <scope>NUCLEOTIDE SEQUENCE [LARGE SCALE GENOMIC DNA]</scope>
    <source>
        <strain evidence="2">Daus_M_001</strain>
        <tissue evidence="2">Leg muscle</tissue>
    </source>
</reference>
<evidence type="ECO:0000256" key="1">
    <source>
        <dbReference type="SAM" id="MobiDB-lite"/>
    </source>
</evidence>
<protein>
    <submittedName>
        <fullName evidence="2">Uncharacterized protein</fullName>
    </submittedName>
</protein>
<organism evidence="2 3">
    <name type="scientific">Dryococelus australis</name>
    <dbReference type="NCBI Taxonomy" id="614101"/>
    <lineage>
        <taxon>Eukaryota</taxon>
        <taxon>Metazoa</taxon>
        <taxon>Ecdysozoa</taxon>
        <taxon>Arthropoda</taxon>
        <taxon>Hexapoda</taxon>
        <taxon>Insecta</taxon>
        <taxon>Pterygota</taxon>
        <taxon>Neoptera</taxon>
        <taxon>Polyneoptera</taxon>
        <taxon>Phasmatodea</taxon>
        <taxon>Verophasmatodea</taxon>
        <taxon>Anareolatae</taxon>
        <taxon>Phasmatidae</taxon>
        <taxon>Eurycanthinae</taxon>
        <taxon>Dryococelus</taxon>
    </lineage>
</organism>
<feature type="region of interest" description="Disordered" evidence="1">
    <location>
        <begin position="146"/>
        <end position="168"/>
    </location>
</feature>
<proteinExistence type="predicted"/>
<evidence type="ECO:0000313" key="3">
    <source>
        <dbReference type="Proteomes" id="UP001159363"/>
    </source>
</evidence>